<keyword evidence="2" id="KW-1185">Reference proteome</keyword>
<protein>
    <submittedName>
        <fullName evidence="1">Uncharacterized protein</fullName>
    </submittedName>
</protein>
<organism evidence="1 2">
    <name type="scientific">Tetraparma gracilis</name>
    <dbReference type="NCBI Taxonomy" id="2962635"/>
    <lineage>
        <taxon>Eukaryota</taxon>
        <taxon>Sar</taxon>
        <taxon>Stramenopiles</taxon>
        <taxon>Ochrophyta</taxon>
        <taxon>Bolidophyceae</taxon>
        <taxon>Parmales</taxon>
        <taxon>Triparmaceae</taxon>
        <taxon>Tetraparma</taxon>
    </lineage>
</organism>
<dbReference type="Proteomes" id="UP001165060">
    <property type="component" value="Unassembled WGS sequence"/>
</dbReference>
<comment type="caution">
    <text evidence="1">The sequence shown here is derived from an EMBL/GenBank/DDBJ whole genome shotgun (WGS) entry which is preliminary data.</text>
</comment>
<proteinExistence type="predicted"/>
<accession>A0ABQ6NAY2</accession>
<evidence type="ECO:0000313" key="2">
    <source>
        <dbReference type="Proteomes" id="UP001165060"/>
    </source>
</evidence>
<evidence type="ECO:0000313" key="1">
    <source>
        <dbReference type="EMBL" id="GMI52250.1"/>
    </source>
</evidence>
<name>A0ABQ6NAY2_9STRA</name>
<dbReference type="EMBL" id="BRYB01006581">
    <property type="protein sequence ID" value="GMI52250.1"/>
    <property type="molecule type" value="Genomic_DNA"/>
</dbReference>
<reference evidence="1 2" key="1">
    <citation type="journal article" date="2023" name="Commun. Biol.">
        <title>Genome analysis of Parmales, the sister group of diatoms, reveals the evolutionary specialization of diatoms from phago-mixotrophs to photoautotrophs.</title>
        <authorList>
            <person name="Ban H."/>
            <person name="Sato S."/>
            <person name="Yoshikawa S."/>
            <person name="Yamada K."/>
            <person name="Nakamura Y."/>
            <person name="Ichinomiya M."/>
            <person name="Sato N."/>
            <person name="Blanc-Mathieu R."/>
            <person name="Endo H."/>
            <person name="Kuwata A."/>
            <person name="Ogata H."/>
        </authorList>
    </citation>
    <scope>NUCLEOTIDE SEQUENCE [LARGE SCALE GENOMIC DNA]</scope>
</reference>
<sequence length="116" mass="11965">APPDAPAETMEDIEAQIAALGLPPDFDPAPPPAAPHPAASDAFMETLLATAALPAPLPQSLMERVRSLHLEVCGAEMPVRMGVAAGVALVEEGLLGGVREGGFRERVGVLEKFMSG</sequence>
<feature type="non-terminal residue" evidence="1">
    <location>
        <position position="1"/>
    </location>
</feature>
<gene>
    <name evidence="1" type="ORF">TeGR_g8664</name>
</gene>